<gene>
    <name evidence="1" type="ORF">IAI61_22135</name>
</gene>
<proteinExistence type="predicted"/>
<evidence type="ECO:0000313" key="1">
    <source>
        <dbReference type="EMBL" id="MBO1081736.1"/>
    </source>
</evidence>
<evidence type="ECO:0000313" key="2">
    <source>
        <dbReference type="Proteomes" id="UP001518989"/>
    </source>
</evidence>
<accession>A0ABS3KW87</accession>
<keyword evidence="2" id="KW-1185">Reference proteome</keyword>
<dbReference type="PANTHER" id="PTHR34290:SF2">
    <property type="entry name" value="OS04G0668800 PROTEIN"/>
    <property type="match status" value="1"/>
</dbReference>
<protein>
    <submittedName>
        <fullName evidence="1">DUF393 domain-containing protein</fullName>
    </submittedName>
</protein>
<name>A0ABS3KW87_9PROT</name>
<dbReference type="InterPro" id="IPR044691">
    <property type="entry name" value="DCC1_Trx"/>
</dbReference>
<dbReference type="EMBL" id="JACTNG010000019">
    <property type="protein sequence ID" value="MBO1081736.1"/>
    <property type="molecule type" value="Genomic_DNA"/>
</dbReference>
<comment type="caution">
    <text evidence="1">The sequence shown here is derived from an EMBL/GenBank/DDBJ whole genome shotgun (WGS) entry which is preliminary data.</text>
</comment>
<dbReference type="PANTHER" id="PTHR34290">
    <property type="entry name" value="SI:CH73-390P7.2"/>
    <property type="match status" value="1"/>
</dbReference>
<dbReference type="Pfam" id="PF04134">
    <property type="entry name" value="DCC1-like"/>
    <property type="match status" value="1"/>
</dbReference>
<dbReference type="Proteomes" id="UP001518989">
    <property type="component" value="Unassembled WGS sequence"/>
</dbReference>
<organism evidence="1 2">
    <name type="scientific">Roseomonas haemaphysalidis</name>
    <dbReference type="NCBI Taxonomy" id="2768162"/>
    <lineage>
        <taxon>Bacteria</taxon>
        <taxon>Pseudomonadati</taxon>
        <taxon>Pseudomonadota</taxon>
        <taxon>Alphaproteobacteria</taxon>
        <taxon>Acetobacterales</taxon>
        <taxon>Roseomonadaceae</taxon>
        <taxon>Roseomonas</taxon>
    </lineage>
</organism>
<reference evidence="1 2" key="1">
    <citation type="submission" date="2020-09" db="EMBL/GenBank/DDBJ databases">
        <title>Roseomonas.</title>
        <authorList>
            <person name="Zhu W."/>
        </authorList>
    </citation>
    <scope>NUCLEOTIDE SEQUENCE [LARGE SCALE GENOMIC DNA]</scope>
    <source>
        <strain evidence="1 2">573</strain>
    </source>
</reference>
<dbReference type="InterPro" id="IPR007263">
    <property type="entry name" value="DCC1-like"/>
</dbReference>
<dbReference type="RefSeq" id="WP_207419921.1">
    <property type="nucleotide sequence ID" value="NZ_CP061182.1"/>
</dbReference>
<sequence length="124" mass="13946">MSQLQVWHDGACPLCQREIALMRRLDRRGAIAFIDVATPEAACPLDRAALLARFHAREDGQMLSGAAAFAAMWRAIPVLRPLGLIARHPAVLWLLERAYRGFLRGRPALQRWMRRHTPSPGASR</sequence>